<feature type="compositionally biased region" description="Low complexity" evidence="2">
    <location>
        <begin position="219"/>
        <end position="232"/>
    </location>
</feature>
<proteinExistence type="predicted"/>
<evidence type="ECO:0008006" key="5">
    <source>
        <dbReference type="Google" id="ProtNLM"/>
    </source>
</evidence>
<feature type="compositionally biased region" description="Basic residues" evidence="2">
    <location>
        <begin position="572"/>
        <end position="583"/>
    </location>
</feature>
<feature type="region of interest" description="Disordered" evidence="2">
    <location>
        <begin position="565"/>
        <end position="624"/>
    </location>
</feature>
<keyword evidence="4" id="KW-1185">Reference proteome</keyword>
<gene>
    <name evidence="3" type="ORF">DFH07DRAFT_495040</name>
</gene>
<dbReference type="AlphaFoldDB" id="A0AAD7J167"/>
<evidence type="ECO:0000256" key="1">
    <source>
        <dbReference type="SAM" id="Coils"/>
    </source>
</evidence>
<protein>
    <recommendedName>
        <fullName evidence="5">C3H1-type domain-containing protein</fullName>
    </recommendedName>
</protein>
<reference evidence="3" key="1">
    <citation type="submission" date="2023-03" db="EMBL/GenBank/DDBJ databases">
        <title>Massive genome expansion in bonnet fungi (Mycena s.s.) driven by repeated elements and novel gene families across ecological guilds.</title>
        <authorList>
            <consortium name="Lawrence Berkeley National Laboratory"/>
            <person name="Harder C.B."/>
            <person name="Miyauchi S."/>
            <person name="Viragh M."/>
            <person name="Kuo A."/>
            <person name="Thoen E."/>
            <person name="Andreopoulos B."/>
            <person name="Lu D."/>
            <person name="Skrede I."/>
            <person name="Drula E."/>
            <person name="Henrissat B."/>
            <person name="Morin E."/>
            <person name="Kohler A."/>
            <person name="Barry K."/>
            <person name="LaButti K."/>
            <person name="Morin E."/>
            <person name="Salamov A."/>
            <person name="Lipzen A."/>
            <person name="Mereny Z."/>
            <person name="Hegedus B."/>
            <person name="Baldrian P."/>
            <person name="Stursova M."/>
            <person name="Weitz H."/>
            <person name="Taylor A."/>
            <person name="Grigoriev I.V."/>
            <person name="Nagy L.G."/>
            <person name="Martin F."/>
            <person name="Kauserud H."/>
        </authorList>
    </citation>
    <scope>NUCLEOTIDE SEQUENCE</scope>
    <source>
        <strain evidence="3">CBHHK188m</strain>
    </source>
</reference>
<evidence type="ECO:0000256" key="2">
    <source>
        <dbReference type="SAM" id="MobiDB-lite"/>
    </source>
</evidence>
<comment type="caution">
    <text evidence="3">The sequence shown here is derived from an EMBL/GenBank/DDBJ whole genome shotgun (WGS) entry which is preliminary data.</text>
</comment>
<dbReference type="Proteomes" id="UP001215280">
    <property type="component" value="Unassembled WGS sequence"/>
</dbReference>
<dbReference type="EMBL" id="JARJLG010000065">
    <property type="protein sequence ID" value="KAJ7754943.1"/>
    <property type="molecule type" value="Genomic_DNA"/>
</dbReference>
<feature type="coiled-coil region" evidence="1">
    <location>
        <begin position="478"/>
        <end position="512"/>
    </location>
</feature>
<feature type="compositionally biased region" description="Low complexity" evidence="2">
    <location>
        <begin position="74"/>
        <end position="84"/>
    </location>
</feature>
<name>A0AAD7J167_9AGAR</name>
<keyword evidence="1" id="KW-0175">Coiled coil</keyword>
<organism evidence="3 4">
    <name type="scientific">Mycena maculata</name>
    <dbReference type="NCBI Taxonomy" id="230809"/>
    <lineage>
        <taxon>Eukaryota</taxon>
        <taxon>Fungi</taxon>
        <taxon>Dikarya</taxon>
        <taxon>Basidiomycota</taxon>
        <taxon>Agaricomycotina</taxon>
        <taxon>Agaricomycetes</taxon>
        <taxon>Agaricomycetidae</taxon>
        <taxon>Agaricales</taxon>
        <taxon>Marasmiineae</taxon>
        <taxon>Mycenaceae</taxon>
        <taxon>Mycena</taxon>
    </lineage>
</organism>
<feature type="compositionally biased region" description="Basic and acidic residues" evidence="2">
    <location>
        <begin position="135"/>
        <end position="145"/>
    </location>
</feature>
<evidence type="ECO:0000313" key="3">
    <source>
        <dbReference type="EMBL" id="KAJ7754943.1"/>
    </source>
</evidence>
<accession>A0AAD7J167</accession>
<evidence type="ECO:0000313" key="4">
    <source>
        <dbReference type="Proteomes" id="UP001215280"/>
    </source>
</evidence>
<feature type="compositionally biased region" description="Low complexity" evidence="2">
    <location>
        <begin position="165"/>
        <end position="178"/>
    </location>
</feature>
<sequence>MVAIKCRNYDDNGQGQCLRAGCTFVHPSDPQWAFAQRRPVGAGGRGRGRGRGRGGGFEEPSTRDGGWGAQGRRSSGNSNSNANSEWDEAAWKPPPSPSISSGGKGKGRDNGGGWGSGWGGTGVSGWGATTSTTAGDEKTRRENTRNPDPPKTTTDNSGGWGTGSWGTTSAWGTTTESGDNSSTSIAPVVSDPPPPTRPTNLQVDVGDGMQVDPPPPPQSASSAYRAASQAPSDRVPATPQSAFPPFSAGPRTTSLQIENMTRSQIHGGIIKNSVRVTRIRLELEDLRRQFAKWRTTQLSPQFHRVSPEAGSHLNTIANELSGNIARVEKRLETAEEELVLYPELPSTAPDIRDVDREMMAYTEELEAWLVSFATLAANQAKPAPSAADSAAMDLDLDPPDGFASLLVDLDARIVALEEKLGDMEELTNDPDFVSPERHAAHIERIIATARTKLRSKEPDNTRGDAPAADPKANFDAKVAFLAEQVVLLQEKNKREKQRLAAVEYRREQHRAQKIAVRLSSQCLPHMFIVKCFTDGSPTLQARDLPTRTTQKARHHDRTTRALRLSAAASAPRARRCGPRARARNGREHDSRGGRPRARGPRRAVQRRDRAATQEPPGGRAAYAG</sequence>
<feature type="compositionally biased region" description="Basic residues" evidence="2">
    <location>
        <begin position="593"/>
        <end position="604"/>
    </location>
</feature>
<feature type="compositionally biased region" description="Gly residues" evidence="2">
    <location>
        <begin position="110"/>
        <end position="125"/>
    </location>
</feature>
<feature type="region of interest" description="Disordered" evidence="2">
    <location>
        <begin position="30"/>
        <end position="249"/>
    </location>
</feature>